<reference evidence="2" key="1">
    <citation type="journal article" date="2020" name="Nature">
        <title>Giant virus diversity and host interactions through global metagenomics.</title>
        <authorList>
            <person name="Schulz F."/>
            <person name="Roux S."/>
            <person name="Paez-Espino D."/>
            <person name="Jungbluth S."/>
            <person name="Walsh D.A."/>
            <person name="Denef V.J."/>
            <person name="McMahon K.D."/>
            <person name="Konstantinidis K.T."/>
            <person name="Eloe-Fadrosh E.A."/>
            <person name="Kyrpides N.C."/>
            <person name="Woyke T."/>
        </authorList>
    </citation>
    <scope>NUCLEOTIDE SEQUENCE</scope>
    <source>
        <strain evidence="2">GVMAG-M-3300009161-36</strain>
    </source>
</reference>
<dbReference type="EMBL" id="MN738968">
    <property type="protein sequence ID" value="QHT33544.1"/>
    <property type="molecule type" value="Genomic_DNA"/>
</dbReference>
<evidence type="ECO:0000256" key="1">
    <source>
        <dbReference type="SAM" id="Phobius"/>
    </source>
</evidence>
<evidence type="ECO:0000313" key="2">
    <source>
        <dbReference type="EMBL" id="QHT33544.1"/>
    </source>
</evidence>
<dbReference type="AlphaFoldDB" id="A0A6C0EWH5"/>
<name>A0A6C0EWH5_9ZZZZ</name>
<feature type="transmembrane region" description="Helical" evidence="1">
    <location>
        <begin position="43"/>
        <end position="66"/>
    </location>
</feature>
<keyword evidence="1" id="KW-1133">Transmembrane helix</keyword>
<organism evidence="2">
    <name type="scientific">viral metagenome</name>
    <dbReference type="NCBI Taxonomy" id="1070528"/>
    <lineage>
        <taxon>unclassified sequences</taxon>
        <taxon>metagenomes</taxon>
        <taxon>organismal metagenomes</taxon>
    </lineage>
</organism>
<keyword evidence="1" id="KW-0812">Transmembrane</keyword>
<keyword evidence="1" id="KW-0472">Membrane</keyword>
<proteinExistence type="predicted"/>
<protein>
    <submittedName>
        <fullName evidence="2">Uncharacterized protein</fullName>
    </submittedName>
</protein>
<sequence length="72" mass="8602">MKDMKDKITDYCLEFIKKDEVKNELKNLFKPIINLILEEIYPYIYLSLLLVVISFFLVLGIFIMLIKSHKSM</sequence>
<accession>A0A6C0EWH5</accession>